<accession>A0A326RND3</accession>
<evidence type="ECO:0000313" key="2">
    <source>
        <dbReference type="EMBL" id="PZV78110.1"/>
    </source>
</evidence>
<keyword evidence="1" id="KW-0732">Signal</keyword>
<dbReference type="PROSITE" id="PS51257">
    <property type="entry name" value="PROKAR_LIPOPROTEIN"/>
    <property type="match status" value="1"/>
</dbReference>
<sequence>MHKNTLKIAFLSLFFGLIFSCQTPDTQKAKTYELAPGNEILSLPLNDQTPNISVGLQYFQGEETYLFNANSNTNAIQIYDLGNQSLVKELIFEREGDQGIVLAYFHVQSLDSIFVFPPFGNQFILTDTSGKVKNRIRFDLPDGYATLFVHNSYYVSPPKVMGNELVAKLRADGRISDFTQTQLDTISLAAAINLETGSVRLLPQRFPKDYLSTGQKQLEYSFHQDEDQMTVSFLGDHRIYYYSANSAEATSTEAKSQFLDEVMPSFAKDTDSRGFAEYSSAKSRYESLIFDPFRRVYYRFAFPTVTIENDDQLRALRATPGAFVVMVLDEKGRVLTERKLEGGTYYPSNYFVGEKGLYLSINHPENPKNEEDQFQFELIKLEEK</sequence>
<dbReference type="AlphaFoldDB" id="A0A326RND3"/>
<reference evidence="2 3" key="1">
    <citation type="submission" date="2018-06" db="EMBL/GenBank/DDBJ databases">
        <title>Genomic Encyclopedia of Archaeal and Bacterial Type Strains, Phase II (KMG-II): from individual species to whole genera.</title>
        <authorList>
            <person name="Goeker M."/>
        </authorList>
    </citation>
    <scope>NUCLEOTIDE SEQUENCE [LARGE SCALE GENOMIC DNA]</scope>
    <source>
        <strain evidence="2 3">T4</strain>
    </source>
</reference>
<gene>
    <name evidence="2" type="ORF">CLV31_11886</name>
</gene>
<name>A0A326RND3_9BACT</name>
<dbReference type="InterPro" id="IPR025316">
    <property type="entry name" value="DUF4221"/>
</dbReference>
<dbReference type="Pfam" id="PF13970">
    <property type="entry name" value="DUF4221"/>
    <property type="match status" value="1"/>
</dbReference>
<feature type="signal peptide" evidence="1">
    <location>
        <begin position="1"/>
        <end position="23"/>
    </location>
</feature>
<dbReference type="Proteomes" id="UP000248917">
    <property type="component" value="Unassembled WGS sequence"/>
</dbReference>
<proteinExistence type="predicted"/>
<comment type="caution">
    <text evidence="2">The sequence shown here is derived from an EMBL/GenBank/DDBJ whole genome shotgun (WGS) entry which is preliminary data.</text>
</comment>
<keyword evidence="3" id="KW-1185">Reference proteome</keyword>
<protein>
    <submittedName>
        <fullName evidence="2">Uncharacterized protein DUF4221</fullName>
    </submittedName>
</protein>
<dbReference type="OrthoDB" id="828261at2"/>
<evidence type="ECO:0000256" key="1">
    <source>
        <dbReference type="SAM" id="SignalP"/>
    </source>
</evidence>
<organism evidence="2 3">
    <name type="scientific">Algoriphagus aquaeductus</name>
    <dbReference type="NCBI Taxonomy" id="475299"/>
    <lineage>
        <taxon>Bacteria</taxon>
        <taxon>Pseudomonadati</taxon>
        <taxon>Bacteroidota</taxon>
        <taxon>Cytophagia</taxon>
        <taxon>Cytophagales</taxon>
        <taxon>Cyclobacteriaceae</taxon>
        <taxon>Algoriphagus</taxon>
    </lineage>
</organism>
<dbReference type="EMBL" id="QKTX01000018">
    <property type="protein sequence ID" value="PZV78110.1"/>
    <property type="molecule type" value="Genomic_DNA"/>
</dbReference>
<evidence type="ECO:0000313" key="3">
    <source>
        <dbReference type="Proteomes" id="UP000248917"/>
    </source>
</evidence>
<feature type="chain" id="PRO_5016246106" evidence="1">
    <location>
        <begin position="24"/>
        <end position="384"/>
    </location>
</feature>
<dbReference type="RefSeq" id="WP_111394682.1">
    <property type="nucleotide sequence ID" value="NZ_QKTX01000018.1"/>
</dbReference>